<gene>
    <name evidence="3" type="ORF">HPP92_028685</name>
    <name evidence="2" type="ORF">HPP92_028700</name>
</gene>
<keyword evidence="1" id="KW-0812">Transmembrane</keyword>
<evidence type="ECO:0000256" key="1">
    <source>
        <dbReference type="SAM" id="Phobius"/>
    </source>
</evidence>
<feature type="transmembrane region" description="Helical" evidence="1">
    <location>
        <begin position="29"/>
        <end position="46"/>
    </location>
</feature>
<proteinExistence type="predicted"/>
<evidence type="ECO:0000313" key="3">
    <source>
        <dbReference type="EMBL" id="KAG0446745.1"/>
    </source>
</evidence>
<dbReference type="Proteomes" id="UP000636800">
    <property type="component" value="Unassembled WGS sequence"/>
</dbReference>
<dbReference type="EMBL" id="JADCNM010000554">
    <property type="protein sequence ID" value="KAG0446704.1"/>
    <property type="molecule type" value="Genomic_DNA"/>
</dbReference>
<keyword evidence="4" id="KW-1185">Reference proteome</keyword>
<dbReference type="AlphaFoldDB" id="A0A835P6J1"/>
<evidence type="ECO:0000313" key="4">
    <source>
        <dbReference type="Proteomes" id="UP000636800"/>
    </source>
</evidence>
<dbReference type="Proteomes" id="UP000639772">
    <property type="component" value="Unassembled WGS sequence"/>
</dbReference>
<keyword evidence="1" id="KW-1133">Transmembrane helix</keyword>
<evidence type="ECO:0000313" key="2">
    <source>
        <dbReference type="EMBL" id="KAG0446704.1"/>
    </source>
</evidence>
<evidence type="ECO:0000313" key="5">
    <source>
        <dbReference type="Proteomes" id="UP000639772"/>
    </source>
</evidence>
<organism evidence="3 4">
    <name type="scientific">Vanilla planifolia</name>
    <name type="common">Vanilla</name>
    <dbReference type="NCBI Taxonomy" id="51239"/>
    <lineage>
        <taxon>Eukaryota</taxon>
        <taxon>Viridiplantae</taxon>
        <taxon>Streptophyta</taxon>
        <taxon>Embryophyta</taxon>
        <taxon>Tracheophyta</taxon>
        <taxon>Spermatophyta</taxon>
        <taxon>Magnoliopsida</taxon>
        <taxon>Liliopsida</taxon>
        <taxon>Asparagales</taxon>
        <taxon>Orchidaceae</taxon>
        <taxon>Vanilloideae</taxon>
        <taxon>Vanilleae</taxon>
        <taxon>Vanilla</taxon>
    </lineage>
</organism>
<sequence length="59" mass="7162">MSGMTTWISLLMSWKLRHRLIEQRKMSQLWFISNFLLTVFLYRRFLPGVDWAKGVSEVR</sequence>
<reference evidence="4 5" key="1">
    <citation type="journal article" date="2020" name="Nat. Food">
        <title>A phased Vanilla planifolia genome enables genetic improvement of flavour and production.</title>
        <authorList>
            <person name="Hasing T."/>
            <person name="Tang H."/>
            <person name="Brym M."/>
            <person name="Khazi F."/>
            <person name="Huang T."/>
            <person name="Chambers A.H."/>
        </authorList>
    </citation>
    <scope>NUCLEOTIDE SEQUENCE [LARGE SCALE GENOMIC DNA]</scope>
    <source>
        <tissue evidence="3">Leaf</tissue>
    </source>
</reference>
<accession>A0A835P6J1</accession>
<dbReference type="EMBL" id="JADCNL010000553">
    <property type="protein sequence ID" value="KAG0446745.1"/>
    <property type="molecule type" value="Genomic_DNA"/>
</dbReference>
<protein>
    <submittedName>
        <fullName evidence="3">Uncharacterized protein</fullName>
    </submittedName>
</protein>
<comment type="caution">
    <text evidence="3">The sequence shown here is derived from an EMBL/GenBank/DDBJ whole genome shotgun (WGS) entry which is preliminary data.</text>
</comment>
<name>A0A835P6J1_VANPL</name>
<keyword evidence="1" id="KW-0472">Membrane</keyword>